<keyword evidence="2" id="KW-0805">Transcription regulation</keyword>
<feature type="compositionally biased region" description="Low complexity" evidence="5">
    <location>
        <begin position="1195"/>
        <end position="1204"/>
    </location>
</feature>
<dbReference type="eggNOG" id="KOG2312">
    <property type="taxonomic scope" value="Eukaryota"/>
</dbReference>
<feature type="region of interest" description="Disordered" evidence="5">
    <location>
        <begin position="1124"/>
        <end position="1183"/>
    </location>
</feature>
<dbReference type="STRING" id="400682.A0A1X7UP05"/>
<feature type="compositionally biased region" description="Low complexity" evidence="5">
    <location>
        <begin position="933"/>
        <end position="955"/>
    </location>
</feature>
<dbReference type="SMART" id="SM00355">
    <property type="entry name" value="ZnF_C2H2"/>
    <property type="match status" value="2"/>
</dbReference>
<reference evidence="8" key="1">
    <citation type="journal article" date="2010" name="Nature">
        <title>The Amphimedon queenslandica genome and the evolution of animal complexity.</title>
        <authorList>
            <person name="Srivastava M."/>
            <person name="Simakov O."/>
            <person name="Chapman J."/>
            <person name="Fahey B."/>
            <person name="Gauthier M.E."/>
            <person name="Mitros T."/>
            <person name="Richards G.S."/>
            <person name="Conaco C."/>
            <person name="Dacre M."/>
            <person name="Hellsten U."/>
            <person name="Larroux C."/>
            <person name="Putnam N.H."/>
            <person name="Stanke M."/>
            <person name="Adamska M."/>
            <person name="Darling A."/>
            <person name="Degnan S.M."/>
            <person name="Oakley T.H."/>
            <person name="Plachetzki D.C."/>
            <person name="Zhai Y."/>
            <person name="Adamski M."/>
            <person name="Calcino A."/>
            <person name="Cummins S.F."/>
            <person name="Goodstein D.M."/>
            <person name="Harris C."/>
            <person name="Jackson D.J."/>
            <person name="Leys S.P."/>
            <person name="Shu S."/>
            <person name="Woodcroft B.J."/>
            <person name="Vervoort M."/>
            <person name="Kosik K.S."/>
            <person name="Manning G."/>
            <person name="Degnan B.M."/>
            <person name="Rokhsar D.S."/>
        </authorList>
    </citation>
    <scope>NUCLEOTIDE SEQUENCE [LARGE SCALE GENOMIC DNA]</scope>
</reference>
<feature type="region of interest" description="Disordered" evidence="5">
    <location>
        <begin position="1087"/>
        <end position="1110"/>
    </location>
</feature>
<feature type="domain" description="ARID" evidence="6">
    <location>
        <begin position="22"/>
        <end position="114"/>
    </location>
</feature>
<dbReference type="InterPro" id="IPR052406">
    <property type="entry name" value="Chromatin_Remodeling_Comp"/>
</dbReference>
<evidence type="ECO:0000256" key="5">
    <source>
        <dbReference type="SAM" id="MobiDB-lite"/>
    </source>
</evidence>
<sequence>MITIGEMCTPEEEWNNKDEIYIKRRDEFHVKLFKFHKDNNNSVKRVPLLGGRELDLYHLYLKVKSLGGSKRITQDRLWGDVARSFNLPASVTSASYACRQNFIKYLEPYERYEAGEQPFIPLADIGPRRLTFQPTLSQPSQPSPSPSNNSFLVSKFSHLTSVPGFANLLKQVERSPELIGQLANLPSLLQLPPNQLQLVQLLLQQMAAIHATKGKGGEKGAFRGSGKNCGWLVRSLECGLPNEVDLCMNCLLIMSSEEETNGREGLLVQDVPHLLPMLLAHVGVFNSDETSLESLYVEWYSQSEIDFLAFWQEVVPEWVCLTALANQFEDTSRMSFFPERAVLTHDAIESFRATQVSLIIRNLSLSKRNAQYFAKCDSTLRFLLLCLNSSLPELKNQSLDALAGIAPYLVIEGDDDDSISHLLLMSVYSCVLSYDRNSIIRGMEILGGFSLSVCNKATLINAHSDLLNRMLQLSLLPDYLLAQTCLETLYKLSLCGRKLSESILHCDSCIKILLSFLTLSVEDRSLHGLVVFHSNGKEESAVLTNQVPPQESLSGMISATKSLSGAGQVTGGLSASSKGLTGAKIKGPALPFTPSSISNASGKQLPTGRQPVAAKVDKPAVSSESLLESKLTFAIQWLQSEYIPSQEEFIPKLDIYSKYLGHCAQLKYTTAATQPEFDLIFRKVFPSAFFASIKIGGKDLELVGGIGVNKKQNLFSSPAKTPTPPPPPISLPSSAPSPLTVSNKSTTITTGSVSLQQSSPIVASQTTASLPQSVVSVSQITASLSQPVVSVSQAMSSVSQTTVSVPQPLSSSVPQSVVSVSQTMPSVSQTTASVPQIIATVSQTTASISQTIQSVSQPSNTTVQSSGSIGPQQLTSVLSQSMPLVTSVPSQSIPLATSVPSQSVSLVTSVPSQSMPLVTSVPSQSVPLATSVPLQSQQSSSSRSPSPSLSPLQQLIQATKTHSTANSKTTAKPSPLIQFKKVSAGKGSKKKSPKVNGSPTFNSITYPHALVNNVNNSMRIPLSLAAVQDITSNEGGLESGGTIGKASNTDSILCTNDTVMEVTGFGSHTLNGLSSTNGVMRSIGKRERSVDAHATGTNPTKKQKTDLTESNKLHVTQFLSSHFLKESSNSSNGSLTTYSSPQRSNQRSVSPAATSDKGSSTPSHRNRSSSPSFTPKPVPVTSLVSNDSLRSAEHSPGPSSSSLSTPPPPDCLKSTCLWENCFLRYSSYSELFSHIYYTHIPQINSFPVPCPWSGCSNKSKRMKPSLIRHIQTHHCSSDSKPVPLNVADTLIKLKLVSPLQNEHESCFTRCLRLTAALILRNLLDKVPESRRYVKPYERLLSQVSFSDNEASHVTAHCLFLLSSPLPPLSTPTSPTFS</sequence>
<dbReference type="InterPro" id="IPR036388">
    <property type="entry name" value="WH-like_DNA-bd_sf"/>
</dbReference>
<dbReference type="PROSITE" id="PS51011">
    <property type="entry name" value="ARID"/>
    <property type="match status" value="1"/>
</dbReference>
<feature type="compositionally biased region" description="Polar residues" evidence="5">
    <location>
        <begin position="956"/>
        <end position="972"/>
    </location>
</feature>
<dbReference type="SUPFAM" id="SSF46774">
    <property type="entry name" value="ARID-like"/>
    <property type="match status" value="1"/>
</dbReference>
<dbReference type="OrthoDB" id="10072555at2759"/>
<dbReference type="InterPro" id="IPR001606">
    <property type="entry name" value="ARID_dom"/>
</dbReference>
<dbReference type="InterPro" id="IPR013087">
    <property type="entry name" value="Znf_C2H2_type"/>
</dbReference>
<dbReference type="InterPro" id="IPR003150">
    <property type="entry name" value="DNA-bd_RFX"/>
</dbReference>
<proteinExistence type="predicted"/>
<evidence type="ECO:0000256" key="4">
    <source>
        <dbReference type="ARBA" id="ARBA00023242"/>
    </source>
</evidence>
<keyword evidence="8" id="KW-1185">Reference proteome</keyword>
<dbReference type="Gene3D" id="1.10.10.10">
    <property type="entry name" value="Winged helix-like DNA-binding domain superfamily/Winged helix DNA-binding domain"/>
    <property type="match status" value="1"/>
</dbReference>
<dbReference type="Pfam" id="PF02257">
    <property type="entry name" value="RFX_DNA_binding"/>
    <property type="match status" value="1"/>
</dbReference>
<protein>
    <recommendedName>
        <fullName evidence="6">ARID domain-containing protein</fullName>
    </recommendedName>
</protein>
<evidence type="ECO:0000256" key="3">
    <source>
        <dbReference type="ARBA" id="ARBA00023163"/>
    </source>
</evidence>
<gene>
    <name evidence="7" type="primary">109582723</name>
</gene>
<dbReference type="Proteomes" id="UP000007879">
    <property type="component" value="Unassembled WGS sequence"/>
</dbReference>
<evidence type="ECO:0000259" key="6">
    <source>
        <dbReference type="PROSITE" id="PS51011"/>
    </source>
</evidence>
<accession>A0A1X7UP05</accession>
<feature type="region of interest" description="Disordered" evidence="5">
    <location>
        <begin position="1188"/>
        <end position="1207"/>
    </location>
</feature>
<dbReference type="Gene3D" id="3.30.160.60">
    <property type="entry name" value="Classic Zinc Finger"/>
    <property type="match status" value="1"/>
</dbReference>
<evidence type="ECO:0000313" key="8">
    <source>
        <dbReference type="Proteomes" id="UP000007879"/>
    </source>
</evidence>
<dbReference type="SMART" id="SM01014">
    <property type="entry name" value="ARID"/>
    <property type="match status" value="1"/>
</dbReference>
<evidence type="ECO:0000313" key="7">
    <source>
        <dbReference type="EnsemblMetazoa" id="Aqu2.1.29391_001"/>
    </source>
</evidence>
<evidence type="ECO:0000256" key="1">
    <source>
        <dbReference type="ARBA" id="ARBA00022853"/>
    </source>
</evidence>
<dbReference type="EnsemblMetazoa" id="XM_019997617.1">
    <property type="protein sequence ID" value="XP_019853176.1"/>
    <property type="gene ID" value="LOC109582723"/>
</dbReference>
<dbReference type="SMART" id="SM00501">
    <property type="entry name" value="BRIGHT"/>
    <property type="match status" value="1"/>
</dbReference>
<keyword evidence="4" id="KW-0539">Nucleus</keyword>
<name>A0A1X7UP05_AMPQE</name>
<dbReference type="InterPro" id="IPR036431">
    <property type="entry name" value="ARID_dom_sf"/>
</dbReference>
<keyword evidence="3" id="KW-0804">Transcription</keyword>
<feature type="region of interest" description="Disordered" evidence="5">
    <location>
        <begin position="714"/>
        <end position="742"/>
    </location>
</feature>
<keyword evidence="1" id="KW-0156">Chromatin regulator</keyword>
<feature type="compositionally biased region" description="Low complexity" evidence="5">
    <location>
        <begin position="1159"/>
        <end position="1172"/>
    </location>
</feature>
<dbReference type="PANTHER" id="PTHR22970">
    <property type="entry name" value="AT-RICH INTERACTIVE DOMAIN-CONTAINING PROTEIN 2"/>
    <property type="match status" value="1"/>
</dbReference>
<feature type="compositionally biased region" description="Polar residues" evidence="5">
    <location>
        <begin position="1124"/>
        <end position="1158"/>
    </location>
</feature>
<dbReference type="PANTHER" id="PTHR22970:SF14">
    <property type="entry name" value="AT-RICH INTERACTIVE DOMAIN-CONTAINING PROTEIN 2"/>
    <property type="match status" value="1"/>
</dbReference>
<evidence type="ECO:0000256" key="2">
    <source>
        <dbReference type="ARBA" id="ARBA00023015"/>
    </source>
</evidence>
<dbReference type="GO" id="GO:0003677">
    <property type="term" value="F:DNA binding"/>
    <property type="evidence" value="ECO:0007669"/>
    <property type="project" value="InterPro"/>
</dbReference>
<dbReference type="EnsemblMetazoa" id="Aqu2.1.29391_001">
    <property type="protein sequence ID" value="Aqu2.1.29391_001"/>
    <property type="gene ID" value="Aqu2.1.29391"/>
</dbReference>
<dbReference type="CDD" id="cd16100">
    <property type="entry name" value="ARID"/>
    <property type="match status" value="1"/>
</dbReference>
<dbReference type="GO" id="GO:0006355">
    <property type="term" value="P:regulation of DNA-templated transcription"/>
    <property type="evidence" value="ECO:0007669"/>
    <property type="project" value="InterPro"/>
</dbReference>
<feature type="compositionally biased region" description="Pro residues" evidence="5">
    <location>
        <begin position="721"/>
        <end position="730"/>
    </location>
</feature>
<dbReference type="Pfam" id="PF01388">
    <property type="entry name" value="ARID"/>
    <property type="match status" value="1"/>
</dbReference>
<feature type="region of interest" description="Disordered" evidence="5">
    <location>
        <begin position="929"/>
        <end position="1002"/>
    </location>
</feature>
<organism evidence="7">
    <name type="scientific">Amphimedon queenslandica</name>
    <name type="common">Sponge</name>
    <dbReference type="NCBI Taxonomy" id="400682"/>
    <lineage>
        <taxon>Eukaryota</taxon>
        <taxon>Metazoa</taxon>
        <taxon>Porifera</taxon>
        <taxon>Demospongiae</taxon>
        <taxon>Heteroscleromorpha</taxon>
        <taxon>Haplosclerida</taxon>
        <taxon>Niphatidae</taxon>
        <taxon>Amphimedon</taxon>
    </lineage>
</organism>
<dbReference type="GO" id="GO:0006325">
    <property type="term" value="P:chromatin organization"/>
    <property type="evidence" value="ECO:0007669"/>
    <property type="project" value="UniProtKB-KW"/>
</dbReference>
<reference evidence="7" key="2">
    <citation type="submission" date="2017-05" db="UniProtKB">
        <authorList>
            <consortium name="EnsemblMetazoa"/>
        </authorList>
    </citation>
    <scope>IDENTIFICATION</scope>
</reference>
<dbReference type="Gene3D" id="1.10.150.60">
    <property type="entry name" value="ARID DNA-binding domain"/>
    <property type="match status" value="1"/>
</dbReference>
<dbReference type="InParanoid" id="A0A1X7UP05"/>
<dbReference type="KEGG" id="aqu:109582723"/>